<organism evidence="6 7">
    <name type="scientific">Paroceanicella profunda</name>
    <dbReference type="NCBI Taxonomy" id="2579971"/>
    <lineage>
        <taxon>Bacteria</taxon>
        <taxon>Pseudomonadati</taxon>
        <taxon>Pseudomonadota</taxon>
        <taxon>Alphaproteobacteria</taxon>
        <taxon>Rhodobacterales</taxon>
        <taxon>Paracoccaceae</taxon>
        <taxon>Paroceanicella</taxon>
    </lineage>
</organism>
<dbReference type="SMART" id="SM00895">
    <property type="entry name" value="FCD"/>
    <property type="match status" value="1"/>
</dbReference>
<name>A0A5B8G2P4_9RHOB</name>
<dbReference type="CDD" id="cd07377">
    <property type="entry name" value="WHTH_GntR"/>
    <property type="match status" value="1"/>
</dbReference>
<keyword evidence="6" id="KW-0614">Plasmid</keyword>
<dbReference type="SUPFAM" id="SSF48008">
    <property type="entry name" value="GntR ligand-binding domain-like"/>
    <property type="match status" value="1"/>
</dbReference>
<evidence type="ECO:0000313" key="7">
    <source>
        <dbReference type="Proteomes" id="UP000305888"/>
    </source>
</evidence>
<dbReference type="InterPro" id="IPR008920">
    <property type="entry name" value="TF_FadR/GntR_C"/>
</dbReference>
<gene>
    <name evidence="6" type="ORF">FDP22_21005</name>
</gene>
<dbReference type="KEGG" id="ppru:FDP22_21005"/>
<dbReference type="Pfam" id="PF00392">
    <property type="entry name" value="GntR"/>
    <property type="match status" value="1"/>
</dbReference>
<accession>A0A5B8G2P4</accession>
<evidence type="ECO:0000313" key="6">
    <source>
        <dbReference type="EMBL" id="QDL94354.1"/>
    </source>
</evidence>
<keyword evidence="3" id="KW-0804">Transcription</keyword>
<feature type="compositionally biased region" description="Polar residues" evidence="4">
    <location>
        <begin position="1"/>
        <end position="11"/>
    </location>
</feature>
<dbReference type="Gene3D" id="1.20.120.530">
    <property type="entry name" value="GntR ligand-binding domain-like"/>
    <property type="match status" value="1"/>
</dbReference>
<feature type="domain" description="HTH gntR-type" evidence="5">
    <location>
        <begin position="21"/>
        <end position="88"/>
    </location>
</feature>
<dbReference type="InterPro" id="IPR011711">
    <property type="entry name" value="GntR_C"/>
</dbReference>
<feature type="region of interest" description="Disordered" evidence="4">
    <location>
        <begin position="1"/>
        <end position="20"/>
    </location>
</feature>
<evidence type="ECO:0000256" key="1">
    <source>
        <dbReference type="ARBA" id="ARBA00023015"/>
    </source>
</evidence>
<dbReference type="InterPro" id="IPR036390">
    <property type="entry name" value="WH_DNA-bd_sf"/>
</dbReference>
<dbReference type="RefSeq" id="WP_138576135.1">
    <property type="nucleotide sequence ID" value="NZ_CP040820.1"/>
</dbReference>
<evidence type="ECO:0000256" key="4">
    <source>
        <dbReference type="SAM" id="MobiDB-lite"/>
    </source>
</evidence>
<dbReference type="PROSITE" id="PS50949">
    <property type="entry name" value="HTH_GNTR"/>
    <property type="match status" value="1"/>
</dbReference>
<dbReference type="SUPFAM" id="SSF46785">
    <property type="entry name" value="Winged helix' DNA-binding domain"/>
    <property type="match status" value="1"/>
</dbReference>
<dbReference type="EMBL" id="CP040820">
    <property type="protein sequence ID" value="QDL94354.1"/>
    <property type="molecule type" value="Genomic_DNA"/>
</dbReference>
<dbReference type="Gene3D" id="1.10.10.10">
    <property type="entry name" value="Winged helix-like DNA-binding domain superfamily/Winged helix DNA-binding domain"/>
    <property type="match status" value="1"/>
</dbReference>
<sequence>MSRNPFSTGQTEGPGPASAHVPASARVYEALRGRIVALELPPGSALGRAEIAQSFNVSQSPVREAILRLEQDGLVLSYPQSRTLVTRIDRDRLREEHFLRTAVEADVARALALQSDPGTAVKLRGMLKMQEALAGEVEQIDLFKQLDEAFHEALFAGVNQLNLHRHVTARCGHLARVRSLDLPRKGKMRAVLDGHRAVVEAIAAGDAAAASGAMRLHLSGTIERLPEIVRENGAFFT</sequence>
<dbReference type="Pfam" id="PF07729">
    <property type="entry name" value="FCD"/>
    <property type="match status" value="1"/>
</dbReference>
<keyword evidence="1" id="KW-0805">Transcription regulation</keyword>
<dbReference type="PANTHER" id="PTHR43537">
    <property type="entry name" value="TRANSCRIPTIONAL REGULATOR, GNTR FAMILY"/>
    <property type="match status" value="1"/>
</dbReference>
<dbReference type="AlphaFoldDB" id="A0A5B8G2P4"/>
<geneLocation type="plasmid" evidence="7">
    <name>pd4m1b</name>
</geneLocation>
<dbReference type="InterPro" id="IPR036388">
    <property type="entry name" value="WH-like_DNA-bd_sf"/>
</dbReference>
<keyword evidence="7" id="KW-1185">Reference proteome</keyword>
<protein>
    <submittedName>
        <fullName evidence="6">GntR family transcriptional regulator</fullName>
    </submittedName>
</protein>
<dbReference type="GO" id="GO:0003677">
    <property type="term" value="F:DNA binding"/>
    <property type="evidence" value="ECO:0007669"/>
    <property type="project" value="UniProtKB-KW"/>
</dbReference>
<dbReference type="InterPro" id="IPR000524">
    <property type="entry name" value="Tscrpt_reg_HTH_GntR"/>
</dbReference>
<keyword evidence="2" id="KW-0238">DNA-binding</keyword>
<reference evidence="6 7" key="1">
    <citation type="submission" date="2019-06" db="EMBL/GenBank/DDBJ databases">
        <title>Genome sequence of Rhodobacteraceae bacterium D4M1.</title>
        <authorList>
            <person name="Cao J."/>
        </authorList>
    </citation>
    <scope>NUCLEOTIDE SEQUENCE [LARGE SCALE GENOMIC DNA]</scope>
    <source>
        <strain evidence="6 7">D4M1</strain>
        <plasmid evidence="7">pd4m1b</plasmid>
    </source>
</reference>
<evidence type="ECO:0000256" key="2">
    <source>
        <dbReference type="ARBA" id="ARBA00023125"/>
    </source>
</evidence>
<dbReference type="Proteomes" id="UP000305888">
    <property type="component" value="Plasmid pD4M1B"/>
</dbReference>
<dbReference type="OrthoDB" id="8638122at2"/>
<dbReference type="PANTHER" id="PTHR43537:SF45">
    <property type="entry name" value="GNTR FAMILY REGULATORY PROTEIN"/>
    <property type="match status" value="1"/>
</dbReference>
<dbReference type="SMART" id="SM00345">
    <property type="entry name" value="HTH_GNTR"/>
    <property type="match status" value="1"/>
</dbReference>
<proteinExistence type="predicted"/>
<evidence type="ECO:0000259" key="5">
    <source>
        <dbReference type="PROSITE" id="PS50949"/>
    </source>
</evidence>
<evidence type="ECO:0000256" key="3">
    <source>
        <dbReference type="ARBA" id="ARBA00023163"/>
    </source>
</evidence>
<dbReference type="GO" id="GO:0003700">
    <property type="term" value="F:DNA-binding transcription factor activity"/>
    <property type="evidence" value="ECO:0007669"/>
    <property type="project" value="InterPro"/>
</dbReference>